<dbReference type="InterPro" id="IPR050921">
    <property type="entry name" value="T4SS_GSP_E_ATPase"/>
</dbReference>
<dbReference type="AlphaFoldDB" id="A0A553V1D6"/>
<evidence type="ECO:0000313" key="3">
    <source>
        <dbReference type="EMBL" id="TSA86307.1"/>
    </source>
</evidence>
<dbReference type="PANTHER" id="PTHR30486:SF6">
    <property type="entry name" value="TYPE IV PILUS RETRACTATION ATPASE PILT"/>
    <property type="match status" value="1"/>
</dbReference>
<dbReference type="RefSeq" id="WP_120947410.1">
    <property type="nucleotide sequence ID" value="NZ_QXQP01000007.1"/>
</dbReference>
<dbReference type="InterPro" id="IPR001482">
    <property type="entry name" value="T2SS/T4SS_dom"/>
</dbReference>
<dbReference type="GO" id="GO:0016887">
    <property type="term" value="F:ATP hydrolysis activity"/>
    <property type="evidence" value="ECO:0007669"/>
    <property type="project" value="InterPro"/>
</dbReference>
<reference evidence="4" key="1">
    <citation type="submission" date="2019-07" db="EMBL/GenBank/DDBJ databases">
        <title>Helicobacter labacensis sp. nov., Helicobacter mehlei sp. nov. and Helicobacter vulpis sp. nov., isolated from gastric mucosa of red fox (Vulpis vulpis).</title>
        <authorList>
            <person name="Papic B."/>
        </authorList>
    </citation>
    <scope>NUCLEOTIDE SEQUENCE [LARGE SCALE GENOMIC DNA]</scope>
    <source>
        <strain evidence="4">L8b</strain>
    </source>
</reference>
<feature type="domain" description="Bacterial type II secretion system protein E" evidence="2">
    <location>
        <begin position="89"/>
        <end position="258"/>
    </location>
</feature>
<protein>
    <submittedName>
        <fullName evidence="3">Type II/IV secretion system ATPase subunit</fullName>
    </submittedName>
</protein>
<organism evidence="3 4">
    <name type="scientific">Helicobacter mehlei</name>
    <dbReference type="NCBI Taxonomy" id="2316080"/>
    <lineage>
        <taxon>Bacteria</taxon>
        <taxon>Pseudomonadati</taxon>
        <taxon>Campylobacterota</taxon>
        <taxon>Epsilonproteobacteria</taxon>
        <taxon>Campylobacterales</taxon>
        <taxon>Helicobacteraceae</taxon>
        <taxon>Helicobacter</taxon>
    </lineage>
</organism>
<dbReference type="InterPro" id="IPR027417">
    <property type="entry name" value="P-loop_NTPase"/>
</dbReference>
<evidence type="ECO:0000313" key="4">
    <source>
        <dbReference type="Proteomes" id="UP000319322"/>
    </source>
</evidence>
<dbReference type="PANTHER" id="PTHR30486">
    <property type="entry name" value="TWITCHING MOTILITY PROTEIN PILT"/>
    <property type="match status" value="1"/>
</dbReference>
<evidence type="ECO:0000259" key="2">
    <source>
        <dbReference type="Pfam" id="PF00437"/>
    </source>
</evidence>
<dbReference type="SUPFAM" id="SSF52540">
    <property type="entry name" value="P-loop containing nucleoside triphosphate hydrolases"/>
    <property type="match status" value="1"/>
</dbReference>
<dbReference type="EMBL" id="VKGC01000003">
    <property type="protein sequence ID" value="TSA86307.1"/>
    <property type="molecule type" value="Genomic_DNA"/>
</dbReference>
<name>A0A553V1D6_9HELI</name>
<comment type="similarity">
    <text evidence="1">Belongs to the GSP E family.</text>
</comment>
<accession>A0A553V1D6</accession>
<dbReference type="Gene3D" id="3.40.50.300">
    <property type="entry name" value="P-loop containing nucleotide triphosphate hydrolases"/>
    <property type="match status" value="1"/>
</dbReference>
<reference evidence="3 4" key="2">
    <citation type="submission" date="2019-07" db="EMBL/GenBank/DDBJ databases">
        <title>Helicobacter labacensis sp. nov., Helicobacter mehlei sp. nov. and Helicobacter vulpis sp. nov., isolated from gastric mucosa of red fox (Vulpis vulpis).</title>
        <authorList>
            <person name="Kusar D."/>
            <person name="Gruntar I."/>
            <person name="Pate M."/>
            <person name="Zajc U."/>
            <person name="Ocepek M."/>
        </authorList>
    </citation>
    <scope>NUCLEOTIDE SEQUENCE [LARGE SCALE GENOMIC DNA]</scope>
    <source>
        <strain evidence="3 4">L8b</strain>
    </source>
</reference>
<dbReference type="Gene3D" id="3.30.450.90">
    <property type="match status" value="1"/>
</dbReference>
<comment type="caution">
    <text evidence="3">The sequence shown here is derived from an EMBL/GenBank/DDBJ whole genome shotgun (WGS) entry which is preliminary data.</text>
</comment>
<dbReference type="Proteomes" id="UP000319322">
    <property type="component" value="Unassembled WGS sequence"/>
</dbReference>
<keyword evidence="4" id="KW-1185">Reference proteome</keyword>
<gene>
    <name evidence="3" type="ORF">FNE76_02170</name>
</gene>
<dbReference type="CDD" id="cd01130">
    <property type="entry name" value="VirB11-like_ATPase"/>
    <property type="match status" value="1"/>
</dbReference>
<dbReference type="OrthoDB" id="9810761at2"/>
<dbReference type="Pfam" id="PF00437">
    <property type="entry name" value="T2SSE"/>
    <property type="match status" value="1"/>
</dbReference>
<evidence type="ECO:0000256" key="1">
    <source>
        <dbReference type="ARBA" id="ARBA00006611"/>
    </source>
</evidence>
<sequence>MLEFSTHKVLKAQIDTLRPYLESGITELISNTPKELWLYRLDGTRARVCDGSLDQEFLLRFCEQLASYYALPFGLQAPTLNCSLPFSRYRVSANHFSITTNNQISLNIRVPSTRKFELEEFSLLPTCKLDYEGIKALAHEEYNILISGGTASGKTSLLNTLLGYIPKQSRIVSVEDSLELDLRAFGNSVGLLVGKGERGYFSYEDALNMAMRMSPDRLMVGEIDTRNALLFLRFGNTGHKGMISTLHANSVHQVLEAIALNIEMSQKSQLDLALVARYFKSAIDVVIQMGQKSQKEACIQEVVFTRDFGGWEKMRVLG</sequence>
<proteinExistence type="inferred from homology"/>